<protein>
    <submittedName>
        <fullName evidence="2">Uncharacterized protein</fullName>
    </submittedName>
</protein>
<sequence length="80" mass="9207">MDILKSSSELNGNHLESPGKQQRERTAASVLFDWEMPLREACRVAVQRNHPRKQKLWKHTQARQLENSGLEPVIQIVCST</sequence>
<dbReference type="AlphaFoldDB" id="A0A4U6V4I0"/>
<name>A0A4U6V4I0_SETVI</name>
<feature type="compositionally biased region" description="Polar residues" evidence="1">
    <location>
        <begin position="1"/>
        <end position="11"/>
    </location>
</feature>
<accession>A0A4U6V4I0</accession>
<evidence type="ECO:0000313" key="3">
    <source>
        <dbReference type="Proteomes" id="UP000298652"/>
    </source>
</evidence>
<keyword evidence="3" id="KW-1185">Reference proteome</keyword>
<feature type="region of interest" description="Disordered" evidence="1">
    <location>
        <begin position="1"/>
        <end position="24"/>
    </location>
</feature>
<dbReference type="Gramene" id="TKW22824">
    <property type="protein sequence ID" value="TKW22824"/>
    <property type="gene ID" value="SEVIR_4G253100v2"/>
</dbReference>
<dbReference type="EMBL" id="CM016555">
    <property type="protein sequence ID" value="TKW22824.1"/>
    <property type="molecule type" value="Genomic_DNA"/>
</dbReference>
<proteinExistence type="predicted"/>
<evidence type="ECO:0000256" key="1">
    <source>
        <dbReference type="SAM" id="MobiDB-lite"/>
    </source>
</evidence>
<gene>
    <name evidence="2" type="ORF">SEVIR_4G253100v2</name>
</gene>
<evidence type="ECO:0000313" key="2">
    <source>
        <dbReference type="EMBL" id="TKW22824.1"/>
    </source>
</evidence>
<dbReference type="Proteomes" id="UP000298652">
    <property type="component" value="Chromosome 4"/>
</dbReference>
<organism evidence="2 3">
    <name type="scientific">Setaria viridis</name>
    <name type="common">Green bristlegrass</name>
    <name type="synonym">Setaria italica subsp. viridis</name>
    <dbReference type="NCBI Taxonomy" id="4556"/>
    <lineage>
        <taxon>Eukaryota</taxon>
        <taxon>Viridiplantae</taxon>
        <taxon>Streptophyta</taxon>
        <taxon>Embryophyta</taxon>
        <taxon>Tracheophyta</taxon>
        <taxon>Spermatophyta</taxon>
        <taxon>Magnoliopsida</taxon>
        <taxon>Liliopsida</taxon>
        <taxon>Poales</taxon>
        <taxon>Poaceae</taxon>
        <taxon>PACMAD clade</taxon>
        <taxon>Panicoideae</taxon>
        <taxon>Panicodae</taxon>
        <taxon>Paniceae</taxon>
        <taxon>Cenchrinae</taxon>
        <taxon>Setaria</taxon>
    </lineage>
</organism>
<reference evidence="2" key="1">
    <citation type="submission" date="2019-03" db="EMBL/GenBank/DDBJ databases">
        <title>WGS assembly of Setaria viridis.</title>
        <authorList>
            <person name="Huang P."/>
            <person name="Jenkins J."/>
            <person name="Grimwood J."/>
            <person name="Barry K."/>
            <person name="Healey A."/>
            <person name="Mamidi S."/>
            <person name="Sreedasyam A."/>
            <person name="Shu S."/>
            <person name="Feldman M."/>
            <person name="Wu J."/>
            <person name="Yu Y."/>
            <person name="Chen C."/>
            <person name="Johnson J."/>
            <person name="Rokhsar D."/>
            <person name="Baxter I."/>
            <person name="Schmutz J."/>
            <person name="Brutnell T."/>
            <person name="Kellogg E."/>
        </authorList>
    </citation>
    <scope>NUCLEOTIDE SEQUENCE [LARGE SCALE GENOMIC DNA]</scope>
</reference>